<dbReference type="Pfam" id="PF00015">
    <property type="entry name" value="MCPsignal"/>
    <property type="match status" value="1"/>
</dbReference>
<evidence type="ECO:0000256" key="3">
    <source>
        <dbReference type="ARBA" id="ARBA00023136"/>
    </source>
</evidence>
<dbReference type="Pfam" id="PF00672">
    <property type="entry name" value="HAMP"/>
    <property type="match status" value="1"/>
</dbReference>
<evidence type="ECO:0000313" key="12">
    <source>
        <dbReference type="EMBL" id="MCY9695997.1"/>
    </source>
</evidence>
<evidence type="ECO:0000256" key="5">
    <source>
        <dbReference type="ARBA" id="ARBA00029447"/>
    </source>
</evidence>
<evidence type="ECO:0000259" key="11">
    <source>
        <dbReference type="PROSITE" id="PS50885"/>
    </source>
</evidence>
<keyword evidence="9" id="KW-1133">Transmembrane helix</keyword>
<sequence>MSLHRRTMRLTIGKKLMGAFLIIVILMGISSSISHYYLKQVDDSYTELVGRRSTILANAQTMQLEAAKQSSRLRGYLLTKDPEYKNNLQTSYGSLSKLVSETMTLTYREEDKDKLRKLDELNVQFKQKYDQLLQMVQNGQNSTQVLDFYNNEVLAAGRQLEPAADEIASGQRKLMDEASVSNTEMVNSAIRTVSILSILACVLAILIGYFSSRMISRPIVVMEKFAEKIASGDISIDNIQVKNKDEIGTLAKSFNQMKENLHDLVRQISISAEHVAASSEELTASAEQTSRASESITSTIQGVAVSAERQSHSVGESVRAMSEMSAGVQQIAANTQVASSVSMQAAEKTLEGNKAIQSAEEQMESIHTSFNELAGEVKEMEELSGEIGQIIDVIASIASQTNLLALNAAIEAARAGEQGRGFAVVAGEVRKLAEQSTQSAEQITQLITHIRNGIEKTIQAMENGTREINEGIRVVHTAGGTFEEIKGFVEHVATQVQEVSAASQQMSASAEQIVHSFEEISEGSQRVTSQSQNVASATEEQLASMEEISSSAASLSQMAEELQTVVGKFKV</sequence>
<name>A0ABT4GIG5_9BACL</name>
<reference evidence="12 13" key="1">
    <citation type="submission" date="2022-05" db="EMBL/GenBank/DDBJ databases">
        <title>Genome Sequencing of Bee-Associated Microbes.</title>
        <authorList>
            <person name="Dunlap C."/>
        </authorList>
    </citation>
    <scope>NUCLEOTIDE SEQUENCE [LARGE SCALE GENOMIC DNA]</scope>
    <source>
        <strain evidence="12 13">NRRL B-14421</strain>
    </source>
</reference>
<evidence type="ECO:0000256" key="9">
    <source>
        <dbReference type="SAM" id="Phobius"/>
    </source>
</evidence>
<dbReference type="Pfam" id="PF12729">
    <property type="entry name" value="4HB_MCP_1"/>
    <property type="match status" value="1"/>
</dbReference>
<keyword evidence="4 6" id="KW-0807">Transducer</keyword>
<dbReference type="PROSITE" id="PS50111">
    <property type="entry name" value="CHEMOTAXIS_TRANSDUC_2"/>
    <property type="match status" value="1"/>
</dbReference>
<protein>
    <submittedName>
        <fullName evidence="12">Methyl-accepting chemotaxis protein</fullName>
    </submittedName>
</protein>
<feature type="transmembrane region" description="Helical" evidence="9">
    <location>
        <begin position="16"/>
        <end position="38"/>
    </location>
</feature>
<evidence type="ECO:0000256" key="4">
    <source>
        <dbReference type="ARBA" id="ARBA00023224"/>
    </source>
</evidence>
<proteinExistence type="inferred from homology"/>
<feature type="coiled-coil region" evidence="7">
    <location>
        <begin position="108"/>
        <end position="135"/>
    </location>
</feature>
<evidence type="ECO:0000256" key="7">
    <source>
        <dbReference type="SAM" id="Coils"/>
    </source>
</evidence>
<dbReference type="EMBL" id="JAMDMX010000085">
    <property type="protein sequence ID" value="MCY9695997.1"/>
    <property type="molecule type" value="Genomic_DNA"/>
</dbReference>
<dbReference type="InterPro" id="IPR003660">
    <property type="entry name" value="HAMP_dom"/>
</dbReference>
<comment type="similarity">
    <text evidence="5">Belongs to the methyl-accepting chemotaxis (MCP) protein family.</text>
</comment>
<keyword evidence="3 9" id="KW-0472">Membrane</keyword>
<feature type="compositionally biased region" description="Polar residues" evidence="8">
    <location>
        <begin position="522"/>
        <end position="541"/>
    </location>
</feature>
<feature type="transmembrane region" description="Helical" evidence="9">
    <location>
        <begin position="189"/>
        <end position="210"/>
    </location>
</feature>
<dbReference type="InterPro" id="IPR004090">
    <property type="entry name" value="Chemotax_Me-accpt_rcpt"/>
</dbReference>
<evidence type="ECO:0000259" key="10">
    <source>
        <dbReference type="PROSITE" id="PS50111"/>
    </source>
</evidence>
<evidence type="ECO:0000256" key="2">
    <source>
        <dbReference type="ARBA" id="ARBA00022475"/>
    </source>
</evidence>
<comment type="subcellular location">
    <subcellularLocation>
        <location evidence="1">Cell membrane</location>
    </subcellularLocation>
</comment>
<dbReference type="Gene3D" id="1.10.287.950">
    <property type="entry name" value="Methyl-accepting chemotaxis protein"/>
    <property type="match status" value="1"/>
</dbReference>
<feature type="domain" description="Methyl-accepting transducer" evidence="10">
    <location>
        <begin position="285"/>
        <end position="521"/>
    </location>
</feature>
<evidence type="ECO:0000256" key="6">
    <source>
        <dbReference type="PROSITE-ProRule" id="PRU00284"/>
    </source>
</evidence>
<keyword evidence="9" id="KW-0812">Transmembrane</keyword>
<accession>A0ABT4GIG5</accession>
<dbReference type="SUPFAM" id="SSF58104">
    <property type="entry name" value="Methyl-accepting chemotaxis protein (MCP) signaling domain"/>
    <property type="match status" value="1"/>
</dbReference>
<keyword evidence="13" id="KW-1185">Reference proteome</keyword>
<dbReference type="CDD" id="cd06225">
    <property type="entry name" value="HAMP"/>
    <property type="match status" value="1"/>
</dbReference>
<dbReference type="PANTHER" id="PTHR32089:SF112">
    <property type="entry name" value="LYSOZYME-LIKE PROTEIN-RELATED"/>
    <property type="match status" value="1"/>
</dbReference>
<dbReference type="InterPro" id="IPR004089">
    <property type="entry name" value="MCPsignal_dom"/>
</dbReference>
<dbReference type="SMART" id="SM00283">
    <property type="entry name" value="MA"/>
    <property type="match status" value="1"/>
</dbReference>
<keyword evidence="7" id="KW-0175">Coiled coil</keyword>
<comment type="caution">
    <text evidence="12">The sequence shown here is derived from an EMBL/GenBank/DDBJ whole genome shotgun (WGS) entry which is preliminary data.</text>
</comment>
<dbReference type="PRINTS" id="PR00260">
    <property type="entry name" value="CHEMTRNSDUCR"/>
</dbReference>
<feature type="domain" description="HAMP" evidence="11">
    <location>
        <begin position="213"/>
        <end position="266"/>
    </location>
</feature>
<organism evidence="12 13">
    <name type="scientific">Paenibacillus alginolyticus</name>
    <dbReference type="NCBI Taxonomy" id="59839"/>
    <lineage>
        <taxon>Bacteria</taxon>
        <taxon>Bacillati</taxon>
        <taxon>Bacillota</taxon>
        <taxon>Bacilli</taxon>
        <taxon>Bacillales</taxon>
        <taxon>Paenibacillaceae</taxon>
        <taxon>Paenibacillus</taxon>
    </lineage>
</organism>
<evidence type="ECO:0000256" key="8">
    <source>
        <dbReference type="SAM" id="MobiDB-lite"/>
    </source>
</evidence>
<evidence type="ECO:0000256" key="1">
    <source>
        <dbReference type="ARBA" id="ARBA00004236"/>
    </source>
</evidence>
<dbReference type="PANTHER" id="PTHR32089">
    <property type="entry name" value="METHYL-ACCEPTING CHEMOTAXIS PROTEIN MCPB"/>
    <property type="match status" value="1"/>
</dbReference>
<feature type="region of interest" description="Disordered" evidence="8">
    <location>
        <begin position="520"/>
        <end position="542"/>
    </location>
</feature>
<dbReference type="InterPro" id="IPR024478">
    <property type="entry name" value="HlyB_4HB_MCP"/>
</dbReference>
<dbReference type="Gene3D" id="6.10.340.10">
    <property type="match status" value="1"/>
</dbReference>
<keyword evidence="2" id="KW-1003">Cell membrane</keyword>
<dbReference type="RefSeq" id="WP_268617154.1">
    <property type="nucleotide sequence ID" value="NZ_JAMDMX010000085.1"/>
</dbReference>
<dbReference type="SMART" id="SM00304">
    <property type="entry name" value="HAMP"/>
    <property type="match status" value="1"/>
</dbReference>
<dbReference type="CDD" id="cd11386">
    <property type="entry name" value="MCP_signal"/>
    <property type="match status" value="1"/>
</dbReference>
<dbReference type="PROSITE" id="PS50885">
    <property type="entry name" value="HAMP"/>
    <property type="match status" value="1"/>
</dbReference>
<dbReference type="Proteomes" id="UP001527099">
    <property type="component" value="Unassembled WGS sequence"/>
</dbReference>
<evidence type="ECO:0000313" key="13">
    <source>
        <dbReference type="Proteomes" id="UP001527099"/>
    </source>
</evidence>
<gene>
    <name evidence="12" type="ORF">M5X19_24265</name>
</gene>